<comment type="pathway">
    <text evidence="2">Glycan metabolism; lacto-N-neotetraose biosynthesis.</text>
</comment>
<comment type="pathway">
    <text evidence="1">Bacterial outer membrane biogenesis; lipooligosaccharide biosynthesis.</text>
</comment>
<comment type="caution">
    <text evidence="4">The sequence shown here is derived from an EMBL/GenBank/DDBJ whole genome shotgun (WGS) entry which is preliminary data.</text>
</comment>
<dbReference type="InterPro" id="IPR002654">
    <property type="entry name" value="Glyco_trans_25"/>
</dbReference>
<organism evidence="4 5">
    <name type="scientific">Roseateles oligotrophus</name>
    <dbReference type="NCBI Taxonomy" id="1769250"/>
    <lineage>
        <taxon>Bacteria</taxon>
        <taxon>Pseudomonadati</taxon>
        <taxon>Pseudomonadota</taxon>
        <taxon>Betaproteobacteria</taxon>
        <taxon>Burkholderiales</taxon>
        <taxon>Sphaerotilaceae</taxon>
        <taxon>Roseateles</taxon>
    </lineage>
</organism>
<name>A0ABT2YFR0_9BURK</name>
<evidence type="ECO:0000256" key="3">
    <source>
        <dbReference type="ARBA" id="ARBA00022985"/>
    </source>
</evidence>
<evidence type="ECO:0000313" key="5">
    <source>
        <dbReference type="Proteomes" id="UP001209701"/>
    </source>
</evidence>
<dbReference type="EMBL" id="JAJIRN010000005">
    <property type="protein sequence ID" value="MCV2368886.1"/>
    <property type="molecule type" value="Genomic_DNA"/>
</dbReference>
<dbReference type="CDD" id="cd06532">
    <property type="entry name" value="Glyco_transf_25"/>
    <property type="match status" value="1"/>
</dbReference>
<keyword evidence="3" id="KW-0448">Lipopolysaccharide biosynthesis</keyword>
<protein>
    <submittedName>
        <fullName evidence="4">Glycosyltransferase family 25 protein</fullName>
    </submittedName>
</protein>
<sequence>MNADLLQVFDRICIINLPERRDRREAVIDEFARLGLKVDGQRVRFVNGIRPSHAAGFPNIGAHGCFLSHLQILLAAQADGVQRLLVLEDDVMFMPHKGDSSALLPALQGDAWHIAYPGHVQEAEAGPLRWVLTQAPLVCAHCYALHAQALPLAIAHLQACLSRPSGHPLGSPMHYDGALTLLRRQHPELRTLLASRSLAGQRSSRSDIIGPSWLDNIPIPNLAPLARAMRNGWRRLAAGF</sequence>
<reference evidence="4 5" key="1">
    <citation type="submission" date="2021-11" db="EMBL/GenBank/DDBJ databases">
        <authorList>
            <person name="Liang Q."/>
            <person name="Mou H."/>
            <person name="Liu Z."/>
        </authorList>
    </citation>
    <scope>NUCLEOTIDE SEQUENCE [LARGE SCALE GENOMIC DNA]</scope>
    <source>
        <strain evidence="4 5">CHU3</strain>
    </source>
</reference>
<dbReference type="Proteomes" id="UP001209701">
    <property type="component" value="Unassembled WGS sequence"/>
</dbReference>
<accession>A0ABT2YFR0</accession>
<dbReference type="RefSeq" id="WP_263571480.1">
    <property type="nucleotide sequence ID" value="NZ_JAJIRN010000005.1"/>
</dbReference>
<evidence type="ECO:0000313" key="4">
    <source>
        <dbReference type="EMBL" id="MCV2368886.1"/>
    </source>
</evidence>
<evidence type="ECO:0000256" key="1">
    <source>
        <dbReference type="ARBA" id="ARBA00005068"/>
    </source>
</evidence>
<evidence type="ECO:0000256" key="2">
    <source>
        <dbReference type="ARBA" id="ARBA00005222"/>
    </source>
</evidence>
<gene>
    <name evidence="4" type="ORF">LNV07_12415</name>
</gene>
<proteinExistence type="predicted"/>
<keyword evidence="5" id="KW-1185">Reference proteome</keyword>